<reference evidence="3 4" key="1">
    <citation type="submission" date="2020-03" db="EMBL/GenBank/DDBJ databases">
        <title>Genomic Encyclopedia of Archaeal and Bacterial Type Strains, Phase II (KMG-II): from individual species to whole genera.</title>
        <authorList>
            <person name="Goeker M."/>
        </authorList>
    </citation>
    <scope>NUCLEOTIDE SEQUENCE [LARGE SCALE GENOMIC DNA]</scope>
    <source>
        <strain evidence="3 4">DSM 4749</strain>
    </source>
</reference>
<dbReference type="PANTHER" id="PTHR30153">
    <property type="entry name" value="REPLICATIVE DNA HELICASE DNAB"/>
    <property type="match status" value="1"/>
</dbReference>
<dbReference type="InterPro" id="IPR007694">
    <property type="entry name" value="DNA_helicase_DnaB-like_C"/>
</dbReference>
<dbReference type="Pfam" id="PF13155">
    <property type="entry name" value="Toprim_2"/>
    <property type="match status" value="1"/>
</dbReference>
<name>A0A846MJR8_9BACL</name>
<dbReference type="Gene3D" id="3.40.1360.10">
    <property type="match status" value="1"/>
</dbReference>
<dbReference type="RefSeq" id="WP_166910983.1">
    <property type="nucleotide sequence ID" value="NZ_JAASRS010000001.1"/>
</dbReference>
<dbReference type="PROSITE" id="PS51199">
    <property type="entry name" value="SF4_HELICASE"/>
    <property type="match status" value="1"/>
</dbReference>
<dbReference type="SUPFAM" id="SSF52540">
    <property type="entry name" value="P-loop containing nucleoside triphosphate hydrolases"/>
    <property type="match status" value="1"/>
</dbReference>
<dbReference type="PANTHER" id="PTHR30153:SF2">
    <property type="entry name" value="REPLICATIVE DNA HELICASE"/>
    <property type="match status" value="1"/>
</dbReference>
<dbReference type="PROSITE" id="PS50880">
    <property type="entry name" value="TOPRIM"/>
    <property type="match status" value="1"/>
</dbReference>
<evidence type="ECO:0000259" key="1">
    <source>
        <dbReference type="PROSITE" id="PS50880"/>
    </source>
</evidence>
<dbReference type="InterPro" id="IPR034154">
    <property type="entry name" value="TOPRIM_DnaG/twinkle"/>
</dbReference>
<organism evidence="3 4">
    <name type="scientific">Saccharococcus thermophilus</name>
    <dbReference type="NCBI Taxonomy" id="29396"/>
    <lineage>
        <taxon>Bacteria</taxon>
        <taxon>Bacillati</taxon>
        <taxon>Bacillota</taxon>
        <taxon>Bacilli</taxon>
        <taxon>Bacillales</taxon>
        <taxon>Anoxybacillaceae</taxon>
        <taxon>Saccharococcus</taxon>
    </lineage>
</organism>
<protein>
    <submittedName>
        <fullName evidence="3">Replicative DNA helicase</fullName>
        <ecNumber evidence="3">3.6.4.12</ecNumber>
    </submittedName>
</protein>
<evidence type="ECO:0000313" key="3">
    <source>
        <dbReference type="EMBL" id="NIK15870.1"/>
    </source>
</evidence>
<feature type="domain" description="SF4 helicase" evidence="2">
    <location>
        <begin position="255"/>
        <end position="537"/>
    </location>
</feature>
<dbReference type="GO" id="GO:0003678">
    <property type="term" value="F:DNA helicase activity"/>
    <property type="evidence" value="ECO:0007669"/>
    <property type="project" value="UniProtKB-EC"/>
</dbReference>
<evidence type="ECO:0000259" key="2">
    <source>
        <dbReference type="PROSITE" id="PS51199"/>
    </source>
</evidence>
<dbReference type="GO" id="GO:0005829">
    <property type="term" value="C:cytosol"/>
    <property type="evidence" value="ECO:0007669"/>
    <property type="project" value="TreeGrafter"/>
</dbReference>
<dbReference type="AlphaFoldDB" id="A0A846MJR8"/>
<keyword evidence="3" id="KW-0378">Hydrolase</keyword>
<dbReference type="GO" id="GO:0005524">
    <property type="term" value="F:ATP binding"/>
    <property type="evidence" value="ECO:0007669"/>
    <property type="project" value="InterPro"/>
</dbReference>
<dbReference type="EC" id="3.6.4.12" evidence="3"/>
<accession>A0A846MJR8</accession>
<dbReference type="Gene3D" id="3.40.50.300">
    <property type="entry name" value="P-loop containing nucleotide triphosphate hydrolases"/>
    <property type="match status" value="1"/>
</dbReference>
<dbReference type="CDD" id="cd01029">
    <property type="entry name" value="TOPRIM_primases"/>
    <property type="match status" value="1"/>
</dbReference>
<dbReference type="Proteomes" id="UP000532769">
    <property type="component" value="Unassembled WGS sequence"/>
</dbReference>
<dbReference type="EMBL" id="JAASRS010000001">
    <property type="protein sequence ID" value="NIK15870.1"/>
    <property type="molecule type" value="Genomic_DNA"/>
</dbReference>
<keyword evidence="3" id="KW-0067">ATP-binding</keyword>
<dbReference type="SUPFAM" id="SSF56731">
    <property type="entry name" value="DNA primase core"/>
    <property type="match status" value="1"/>
</dbReference>
<dbReference type="GO" id="GO:0006260">
    <property type="term" value="P:DNA replication"/>
    <property type="evidence" value="ECO:0007669"/>
    <property type="project" value="InterPro"/>
</dbReference>
<proteinExistence type="predicted"/>
<dbReference type="InterPro" id="IPR006171">
    <property type="entry name" value="TOPRIM_dom"/>
</dbReference>
<gene>
    <name evidence="3" type="ORF">BDD39_002380</name>
</gene>
<keyword evidence="4" id="KW-1185">Reference proteome</keyword>
<dbReference type="GO" id="GO:0016787">
    <property type="term" value="F:hydrolase activity"/>
    <property type="evidence" value="ECO:0007669"/>
    <property type="project" value="UniProtKB-KW"/>
</dbReference>
<keyword evidence="3" id="KW-0347">Helicase</keyword>
<feature type="domain" description="Toprim" evidence="1">
    <location>
        <begin position="123"/>
        <end position="208"/>
    </location>
</feature>
<dbReference type="InterPro" id="IPR027417">
    <property type="entry name" value="P-loop_NTPase"/>
</dbReference>
<evidence type="ECO:0000313" key="4">
    <source>
        <dbReference type="Proteomes" id="UP000532769"/>
    </source>
</evidence>
<comment type="caution">
    <text evidence="3">The sequence shown here is derived from an EMBL/GenBank/DDBJ whole genome shotgun (WGS) entry which is preliminary data.</text>
</comment>
<sequence>MTVEINFNELINHLHRNVEQTDYFRKRGLSENIVKKYKLGYSANGMNDAIQLSTALNERPSDVMKAFKYFLPIWDEDNVCRYFISRVDEQSVPEGKKVNKTHNLKGYRVKLFNERYLKSCNSNLIFVVEGIFDALSIEEFGFYAIALNSVSNADMLMKKIVEQRNSIEDKAFVLIPDNDTSGEKLATFMKKKAEEEGIELRVFHLPSKYKDVNEFLVDDRKGLESFLKEIEKRIKSEWEKHFVAAYLDDFVKEITENSLKPISTGFQELDKVLGGGLVPGLYVLGAATSLGKTAFVQQISDYIASTHIPVLYFSLEMSKKELISRSLSRQTFLISPRKAYTSQDILLGKIPQEVLMEALSNYKIISHNMAIIESPFDSDVLSIRNIVKEYKTKCDRLVVVVDYLQILMSPKGKSLSDKQLVDYNVTQLKKISRDFDVPLIVISSFNRAHYVHSVSFESFKESGGIEYSADVVCGLQFKDIDKAAKNEEARRDLINQWKAKEIRDMELVILKQRNGIGYAKIPFYYQSKFNYYIPAVK</sequence>
<dbReference type="SMART" id="SM00493">
    <property type="entry name" value="TOPRIM"/>
    <property type="match status" value="1"/>
</dbReference>
<keyword evidence="3" id="KW-0547">Nucleotide-binding</keyword>
<dbReference type="Pfam" id="PF03796">
    <property type="entry name" value="DnaB_C"/>
    <property type="match status" value="1"/>
</dbReference>